<evidence type="ECO:0000313" key="3">
    <source>
        <dbReference type="EMBL" id="EGY53419.1"/>
    </source>
</evidence>
<dbReference type="Proteomes" id="UP000003019">
    <property type="component" value="Unassembled WGS sequence"/>
</dbReference>
<feature type="signal peptide" evidence="1">
    <location>
        <begin position="1"/>
        <end position="22"/>
    </location>
</feature>
<evidence type="ECO:0000313" key="4">
    <source>
        <dbReference type="Proteomes" id="UP000003019"/>
    </source>
</evidence>
<feature type="chain" id="PRO_5003462178" description="DUF2147 domain-containing protein" evidence="1">
    <location>
        <begin position="23"/>
        <end position="143"/>
    </location>
</feature>
<dbReference type="PANTHER" id="PTHR36919:SF3">
    <property type="entry name" value="BLL5882 PROTEIN"/>
    <property type="match status" value="1"/>
</dbReference>
<feature type="domain" description="DUF2147" evidence="2">
    <location>
        <begin position="27"/>
        <end position="141"/>
    </location>
</feature>
<keyword evidence="4" id="KW-1185">Reference proteome</keyword>
<proteinExistence type="predicted"/>
<dbReference type="STRING" id="1032488.HMPREF9371_0344"/>
<dbReference type="AlphaFoldDB" id="G4CFF5"/>
<gene>
    <name evidence="3" type="ORF">HMPREF9371_0344</name>
</gene>
<dbReference type="InterPro" id="IPR019223">
    <property type="entry name" value="DUF2147"/>
</dbReference>
<dbReference type="EMBL" id="AGAY01000013">
    <property type="protein sequence ID" value="EGY53419.1"/>
    <property type="molecule type" value="Genomic_DNA"/>
</dbReference>
<dbReference type="Pfam" id="PF09917">
    <property type="entry name" value="DUF2147"/>
    <property type="match status" value="1"/>
</dbReference>
<dbReference type="Gene3D" id="2.40.128.520">
    <property type="match status" value="1"/>
</dbReference>
<organism evidence="3 4">
    <name type="scientific">Neisseria shayeganii 871</name>
    <dbReference type="NCBI Taxonomy" id="1032488"/>
    <lineage>
        <taxon>Bacteria</taxon>
        <taxon>Pseudomonadati</taxon>
        <taxon>Pseudomonadota</taxon>
        <taxon>Betaproteobacteria</taxon>
        <taxon>Neisseriales</taxon>
        <taxon>Neisseriaceae</taxon>
        <taxon>Neisseria</taxon>
    </lineage>
</organism>
<evidence type="ECO:0000256" key="1">
    <source>
        <dbReference type="SAM" id="SignalP"/>
    </source>
</evidence>
<dbReference type="PATRIC" id="fig|1032488.3.peg.318"/>
<comment type="caution">
    <text evidence="3">The sequence shown here is derived from an EMBL/GenBank/DDBJ whole genome shotgun (WGS) entry which is preliminary data.</text>
</comment>
<dbReference type="PANTHER" id="PTHR36919">
    <property type="entry name" value="BLR1215 PROTEIN"/>
    <property type="match status" value="1"/>
</dbReference>
<dbReference type="HOGENOM" id="CLU_108869_0_1_4"/>
<accession>G4CFF5</accession>
<dbReference type="OrthoDB" id="9814399at2"/>
<protein>
    <recommendedName>
        <fullName evidence="2">DUF2147 domain-containing protein</fullName>
    </recommendedName>
</protein>
<keyword evidence="1" id="KW-0732">Signal</keyword>
<sequence length="143" mass="15251">MRNPKQWLLAAALTCLTAVAGAEGIVGQWRTVDDETGKPKAVIRISENNGVYNGTIVQLMPGVENRCPGCSGDKANAPLVGMTVLTGLKEEDGKYVGGRIFDPKSGNTYRAKAELADGGNALKVRGYMGVSALGRTQTWQRVR</sequence>
<evidence type="ECO:0000259" key="2">
    <source>
        <dbReference type="Pfam" id="PF09917"/>
    </source>
</evidence>
<reference evidence="3 4" key="1">
    <citation type="submission" date="2011-05" db="EMBL/GenBank/DDBJ databases">
        <authorList>
            <person name="Muzny D."/>
            <person name="Qin X."/>
            <person name="Deng J."/>
            <person name="Jiang H."/>
            <person name="Liu Y."/>
            <person name="Qu J."/>
            <person name="Song X.-Z."/>
            <person name="Zhang L."/>
            <person name="Thornton R."/>
            <person name="Coyle M."/>
            <person name="Francisco L."/>
            <person name="Jackson L."/>
            <person name="Javaid M."/>
            <person name="Korchina V."/>
            <person name="Kovar C."/>
            <person name="Mata R."/>
            <person name="Mathew T."/>
            <person name="Ngo R."/>
            <person name="Nguyen L."/>
            <person name="Nguyen N."/>
            <person name="Okwuonu G."/>
            <person name="Ongeri F."/>
            <person name="Pham C."/>
            <person name="Simmons D."/>
            <person name="Wilczek-Boney K."/>
            <person name="Hale W."/>
            <person name="Jakkamsetti A."/>
            <person name="Pham P."/>
            <person name="Ruth R."/>
            <person name="San Lucas F."/>
            <person name="Warren J."/>
            <person name="Zhang J."/>
            <person name="Zhao Z."/>
            <person name="Zhou C."/>
            <person name="Zhu D."/>
            <person name="Lee S."/>
            <person name="Bess C."/>
            <person name="Blankenburg K."/>
            <person name="Forbes L."/>
            <person name="Fu Q."/>
            <person name="Gubbala S."/>
            <person name="Hirani K."/>
            <person name="Jayaseelan J.C."/>
            <person name="Lara F."/>
            <person name="Munidasa M."/>
            <person name="Palculict T."/>
            <person name="Patil S."/>
            <person name="Pu L.-L."/>
            <person name="Saada N."/>
            <person name="Tang L."/>
            <person name="Weissenberger G."/>
            <person name="Zhu Y."/>
            <person name="Hemphill L."/>
            <person name="Shang Y."/>
            <person name="Youmans B."/>
            <person name="Ayvaz T."/>
            <person name="Ross M."/>
            <person name="Santibanez J."/>
            <person name="Aqrawi P."/>
            <person name="Gross S."/>
            <person name="Joshi V."/>
            <person name="Fowler G."/>
            <person name="Nazareth L."/>
            <person name="Reid J."/>
            <person name="Worley K."/>
            <person name="Petrosino J."/>
            <person name="Highlander S."/>
            <person name="Gibbs R."/>
        </authorList>
    </citation>
    <scope>NUCLEOTIDE SEQUENCE [LARGE SCALE GENOMIC DNA]</scope>
    <source>
        <strain evidence="3 4">871</strain>
    </source>
</reference>
<name>G4CFF5_9NEIS</name>
<dbReference type="RefSeq" id="WP_009118038.1">
    <property type="nucleotide sequence ID" value="NZ_JH164926.1"/>
</dbReference>